<dbReference type="SUPFAM" id="SSF89796">
    <property type="entry name" value="CoA-transferase family III (CaiB/BaiF)"/>
    <property type="match status" value="1"/>
</dbReference>
<dbReference type="InterPro" id="IPR003673">
    <property type="entry name" value="CoA-Trfase_fam_III"/>
</dbReference>
<dbReference type="GO" id="GO:0016740">
    <property type="term" value="F:transferase activity"/>
    <property type="evidence" value="ECO:0007669"/>
    <property type="project" value="UniProtKB-KW"/>
</dbReference>
<sequence>MRDVLKGIKVVDLTQIGAGPTCTMLLGDFGAEVVKVEPLSGDIGRALGPPWYSDQSPIHIGFNRGKKSIAVDLKQEEGAALVRRLADQADILVESFRPGTLDKFGLGPAQLEQDHPGLIYCSVSGYGQTGPFAFHPGVDGIMQAASGLMGLIGTAESGPMKVQAPIVDVFTGYVAALGCMTALIERSKTGKGRHIDASLFGSAVALQQSAVTAYLGDPVQPAKLGSAAPYSAPNEAYPTADGWIMIAAYMVKHWPRFCSVIGRPDLTDDIRFANSADRVVNRLELFAQVAAAMKTRTTDEWLPLLEAQDILCSRVAGYEDVIAHEQTQFSRLIATMEHSSLGSLKTPGNPVNARQMNAAPFAPPPLLGEHTRSILADLGLDAGSIDDLLKRAIVSADAGR</sequence>
<dbReference type="Gene3D" id="3.40.50.10540">
    <property type="entry name" value="Crotonobetainyl-coa:carnitine coa-transferase, domain 1"/>
    <property type="match status" value="1"/>
</dbReference>
<evidence type="ECO:0000313" key="2">
    <source>
        <dbReference type="EMBL" id="MFC3703730.1"/>
    </source>
</evidence>
<evidence type="ECO:0000256" key="1">
    <source>
        <dbReference type="ARBA" id="ARBA00022679"/>
    </source>
</evidence>
<keyword evidence="3" id="KW-1185">Reference proteome</keyword>
<dbReference type="InterPro" id="IPR023606">
    <property type="entry name" value="CoA-Trfase_III_dom_1_sf"/>
</dbReference>
<proteinExistence type="predicted"/>
<dbReference type="Gene3D" id="3.30.1540.10">
    <property type="entry name" value="formyl-coa transferase, domain 3"/>
    <property type="match status" value="1"/>
</dbReference>
<name>A0ABV7WZ39_9HYPH</name>
<dbReference type="EMBL" id="JBHRYD010000001">
    <property type="protein sequence ID" value="MFC3703730.1"/>
    <property type="molecule type" value="Genomic_DNA"/>
</dbReference>
<evidence type="ECO:0000313" key="3">
    <source>
        <dbReference type="Proteomes" id="UP001595613"/>
    </source>
</evidence>
<organism evidence="2 3">
    <name type="scientific">Devosia honganensis</name>
    <dbReference type="NCBI Taxonomy" id="1610527"/>
    <lineage>
        <taxon>Bacteria</taxon>
        <taxon>Pseudomonadati</taxon>
        <taxon>Pseudomonadota</taxon>
        <taxon>Alphaproteobacteria</taxon>
        <taxon>Hyphomicrobiales</taxon>
        <taxon>Devosiaceae</taxon>
        <taxon>Devosia</taxon>
    </lineage>
</organism>
<reference evidence="3" key="1">
    <citation type="journal article" date="2019" name="Int. J. Syst. Evol. Microbiol.">
        <title>The Global Catalogue of Microorganisms (GCM) 10K type strain sequencing project: providing services to taxonomists for standard genome sequencing and annotation.</title>
        <authorList>
            <consortium name="The Broad Institute Genomics Platform"/>
            <consortium name="The Broad Institute Genome Sequencing Center for Infectious Disease"/>
            <person name="Wu L."/>
            <person name="Ma J."/>
        </authorList>
    </citation>
    <scope>NUCLEOTIDE SEQUENCE [LARGE SCALE GENOMIC DNA]</scope>
    <source>
        <strain evidence="3">KCTC 42281</strain>
    </source>
</reference>
<dbReference type="PANTHER" id="PTHR48207:SF3">
    <property type="entry name" value="SUCCINATE--HYDROXYMETHYLGLUTARATE COA-TRANSFERASE"/>
    <property type="match status" value="1"/>
</dbReference>
<dbReference type="InterPro" id="IPR044855">
    <property type="entry name" value="CoA-Trfase_III_dom3_sf"/>
</dbReference>
<dbReference type="Proteomes" id="UP001595613">
    <property type="component" value="Unassembled WGS sequence"/>
</dbReference>
<accession>A0ABV7WZ39</accession>
<dbReference type="InterPro" id="IPR050483">
    <property type="entry name" value="CoA-transferase_III_domain"/>
</dbReference>
<dbReference type="Pfam" id="PF02515">
    <property type="entry name" value="CoA_transf_3"/>
    <property type="match status" value="1"/>
</dbReference>
<gene>
    <name evidence="2" type="ORF">ACFOOL_03030</name>
</gene>
<comment type="caution">
    <text evidence="2">The sequence shown here is derived from an EMBL/GenBank/DDBJ whole genome shotgun (WGS) entry which is preliminary data.</text>
</comment>
<keyword evidence="1 2" id="KW-0808">Transferase</keyword>
<protein>
    <submittedName>
        <fullName evidence="2">CaiB/BaiF CoA transferase family protein</fullName>
    </submittedName>
</protein>
<dbReference type="RefSeq" id="WP_380094744.1">
    <property type="nucleotide sequence ID" value="NZ_JBHRYD010000001.1"/>
</dbReference>
<dbReference type="PANTHER" id="PTHR48207">
    <property type="entry name" value="SUCCINATE--HYDROXYMETHYLGLUTARATE COA-TRANSFERASE"/>
    <property type="match status" value="1"/>
</dbReference>